<organism evidence="1 2">
    <name type="scientific">Candidatus Woesebacteria bacterium GW2011_GWA2_40_7b</name>
    <dbReference type="NCBI Taxonomy" id="1618563"/>
    <lineage>
        <taxon>Bacteria</taxon>
        <taxon>Candidatus Woeseibacteriota</taxon>
    </lineage>
</organism>
<dbReference type="SUPFAM" id="SSF82199">
    <property type="entry name" value="SET domain"/>
    <property type="match status" value="1"/>
</dbReference>
<sequence>VFRAIKPIKKGEEILVNYNGEPDDESEIDWFEVKK</sequence>
<name>A0A0G0VD13_9BACT</name>
<evidence type="ECO:0000313" key="1">
    <source>
        <dbReference type="EMBL" id="KKR69950.1"/>
    </source>
</evidence>
<evidence type="ECO:0008006" key="3">
    <source>
        <dbReference type="Google" id="ProtNLM"/>
    </source>
</evidence>
<reference evidence="1 2" key="1">
    <citation type="journal article" date="2015" name="Nature">
        <title>rRNA introns, odd ribosomes, and small enigmatic genomes across a large radiation of phyla.</title>
        <authorList>
            <person name="Brown C.T."/>
            <person name="Hug L.A."/>
            <person name="Thomas B.C."/>
            <person name="Sharon I."/>
            <person name="Castelle C.J."/>
            <person name="Singh A."/>
            <person name="Wilkins M.J."/>
            <person name="Williams K.H."/>
            <person name="Banfield J.F."/>
        </authorList>
    </citation>
    <scope>NUCLEOTIDE SEQUENCE [LARGE SCALE GENOMIC DNA]</scope>
</reference>
<gene>
    <name evidence="1" type="ORF">UU12_C0033G0001</name>
</gene>
<evidence type="ECO:0000313" key="2">
    <source>
        <dbReference type="Proteomes" id="UP000034562"/>
    </source>
</evidence>
<feature type="non-terminal residue" evidence="1">
    <location>
        <position position="1"/>
    </location>
</feature>
<accession>A0A0G0VD13</accession>
<dbReference type="Proteomes" id="UP000034562">
    <property type="component" value="Unassembled WGS sequence"/>
</dbReference>
<proteinExistence type="predicted"/>
<dbReference type="AlphaFoldDB" id="A0A0G0VD13"/>
<protein>
    <recommendedName>
        <fullName evidence="3">SET domain-containing protein</fullName>
    </recommendedName>
</protein>
<dbReference type="EMBL" id="LBZK01000033">
    <property type="protein sequence ID" value="KKR69950.1"/>
    <property type="molecule type" value="Genomic_DNA"/>
</dbReference>
<comment type="caution">
    <text evidence="1">The sequence shown here is derived from an EMBL/GenBank/DDBJ whole genome shotgun (WGS) entry which is preliminary data.</text>
</comment>
<dbReference type="InterPro" id="IPR046341">
    <property type="entry name" value="SET_dom_sf"/>
</dbReference>